<dbReference type="InterPro" id="IPR011989">
    <property type="entry name" value="ARM-like"/>
</dbReference>
<dbReference type="OrthoDB" id="3404808at2"/>
<feature type="transmembrane region" description="Helical" evidence="1">
    <location>
        <begin position="256"/>
        <end position="276"/>
    </location>
</feature>
<dbReference type="Gene3D" id="1.25.10.10">
    <property type="entry name" value="Leucine-rich Repeat Variant"/>
    <property type="match status" value="1"/>
</dbReference>
<proteinExistence type="predicted"/>
<keyword evidence="1" id="KW-1133">Transmembrane helix</keyword>
<protein>
    <recommendedName>
        <fullName evidence="4">Tape measure protein</fullName>
    </recommendedName>
</protein>
<accession>A0A2G1XE24</accession>
<dbReference type="RefSeq" id="WP_099201420.1">
    <property type="nucleotide sequence ID" value="NZ_NHZO01000154.1"/>
</dbReference>
<evidence type="ECO:0000313" key="2">
    <source>
        <dbReference type="EMBL" id="PHQ49478.1"/>
    </source>
</evidence>
<dbReference type="EMBL" id="NHZO01000154">
    <property type="protein sequence ID" value="PHQ49478.1"/>
    <property type="molecule type" value="Genomic_DNA"/>
</dbReference>
<gene>
    <name evidence="2" type="ORF">BLA24_25920</name>
</gene>
<reference evidence="2 3" key="1">
    <citation type="journal article" date="2017" name="Biochemistry">
        <title>Identification of the Biosynthetic Pathway for the Antibiotic Bicyclomycin.</title>
        <authorList>
            <person name="Patteson J."/>
            <person name="Cai W."/>
            <person name="Johnson R.A."/>
            <person name="Santa Maria K."/>
            <person name="Li B."/>
        </authorList>
    </citation>
    <scope>NUCLEOTIDE SEQUENCE [LARGE SCALE GENOMIC DNA]</scope>
    <source>
        <strain evidence="2 3">ATCC 21532</strain>
    </source>
</reference>
<keyword evidence="3" id="KW-1185">Reference proteome</keyword>
<feature type="transmembrane region" description="Helical" evidence="1">
    <location>
        <begin position="684"/>
        <end position="710"/>
    </location>
</feature>
<keyword evidence="1" id="KW-0472">Membrane</keyword>
<name>A0A2G1XE24_STRCJ</name>
<comment type="caution">
    <text evidence="2">The sequence shown here is derived from an EMBL/GenBank/DDBJ whole genome shotgun (WGS) entry which is preliminary data.</text>
</comment>
<feature type="transmembrane region" description="Helical" evidence="1">
    <location>
        <begin position="217"/>
        <end position="236"/>
    </location>
</feature>
<sequence>MSAGQIIGRVAVKVSPDTREFRRDAEKQLDRIEQQLDKLKVSTTIDMSGASKEFVEELRKINKRNKQSDARKIRFYTTISTDGMATAVRNAAKELQRRANSQKVDFKVNDLKTTGKVELELDEQSADHVKRKLRDWADDISPLKIKVEPDLANGFGARISARLQVLTRPRTVPIVPDLDNTAVAKVGTALAALSGARVLNNIFERLGRTLRNLDKSVPIIGSLSLAIAGLAGWGLSAASNLAALSSSLASIGATSLLLPGLFGGMAVGLGVTIAAFRDFNKVLPEVKGALSGLQDAISAKFWEQAKKPIQELVDGLLPKFTAGVRQTATELGQFFGAFAKGLQGALDPALNQMFVDLSKSIDIATNGTGAFANIIAVLGKVGTSYLPSLAQWFVDISERFSAFLTKSEGNGKLKGWIDEGIQSLKDLGSVLYNVGGILAGISRAAEAAGGSSLGMMADTLEKIHATVDSEGFQTGLTNVFAAAHTAMNAIATQSGPAVKNLFSELGQLLTELLPQVGEVIGTALDAVASALAQPAVTEGVKAMFSGIQAAVEALAPAMAPLGQALGALMQVIGAFAAMLGPLIAAALVPLANAFTALAPSITPIIQLLGGALTQAIQTLAPVLTQLVPVIGQALNSAFQTLSGVLPTIAEAFGQIVTAMAPVIAQLVSALAPILPIIAQLFAQIFAALAPLVSTLASALAPILPVLSAALQQVLTALQPIIATALQIITAVIQPLLPMLSEVIQSVLPPLADAIQRLLEALQPVFDALLKVVNILMPVLVPVIQFIVELLAKSLVDAVNGVALVFEGLVEIVKGVWDTIVGVLKIAWGLIEGLFTGNFGTLKEGWSQFWSGIWSFVKGIWDTILGAFETFLSIGILGAAGKGLKAIGAAFKSGWQAVKGFGEAAWSAIKSGFSSFGSFLADLGRSMMSGLGSLFSAGWSAIKDVASRAMSALGRAISTGITETIGFVKELPGKAKDALSGLGSTLVDAGKSLIRGLISGISSMFGAVKDKLGDLTSKLTDWKGPAPKDAVLLYDAGRLIIQGLVKGLESEFSSVKEALNELTEKIPNDASQGLKNRINADRTAMLKLAAQWDTGADRLKAARDKLDKMREEAASYAQRVTDRIIDTGDVTKAKSSSFNGITSALQAAIDKAKRFATALKKLKDMGLGQTAMDQIASAGPDAGLAAAESIAAAGKNGIAEVNRLQAELAKYASQAGATASDAMYANGVHIAEGIVKGLQSQQAAIEKQMLQIADSMVAAIKKSLGIHSPSRVFAQLGSYVGQGFAQGIEGESGRVAKAVDAITARPSSADYANAARSASAAIAGGLGPTGGGGVTKVLNYYAAAGSSLSSQEELFAASHRARMVGW</sequence>
<evidence type="ECO:0008006" key="4">
    <source>
        <dbReference type="Google" id="ProtNLM"/>
    </source>
</evidence>
<dbReference type="SUPFAM" id="SSF48371">
    <property type="entry name" value="ARM repeat"/>
    <property type="match status" value="1"/>
</dbReference>
<feature type="transmembrane region" description="Helical" evidence="1">
    <location>
        <begin position="567"/>
        <end position="590"/>
    </location>
</feature>
<dbReference type="InterPro" id="IPR016024">
    <property type="entry name" value="ARM-type_fold"/>
</dbReference>
<keyword evidence="1" id="KW-0812">Transmembrane</keyword>
<dbReference type="Proteomes" id="UP000222531">
    <property type="component" value="Unassembled WGS sequence"/>
</dbReference>
<evidence type="ECO:0000313" key="3">
    <source>
        <dbReference type="Proteomes" id="UP000222531"/>
    </source>
</evidence>
<organism evidence="2 3">
    <name type="scientific">Streptomyces cinnamoneus</name>
    <name type="common">Streptoverticillium cinnamoneum</name>
    <dbReference type="NCBI Taxonomy" id="53446"/>
    <lineage>
        <taxon>Bacteria</taxon>
        <taxon>Bacillati</taxon>
        <taxon>Actinomycetota</taxon>
        <taxon>Actinomycetes</taxon>
        <taxon>Kitasatosporales</taxon>
        <taxon>Streptomycetaceae</taxon>
        <taxon>Streptomyces</taxon>
        <taxon>Streptomyces cinnamoneus group</taxon>
    </lineage>
</organism>
<evidence type="ECO:0000256" key="1">
    <source>
        <dbReference type="SAM" id="Phobius"/>
    </source>
</evidence>
<feature type="transmembrane region" description="Helical" evidence="1">
    <location>
        <begin position="651"/>
        <end position="677"/>
    </location>
</feature>